<reference evidence="3" key="1">
    <citation type="submission" date="2019-07" db="EMBL/GenBank/DDBJ databases">
        <title>Shewanella sp. YLB-08 draft genomic sequence.</title>
        <authorList>
            <person name="Yu L."/>
        </authorList>
    </citation>
    <scope>NUCLEOTIDE SEQUENCE [LARGE SCALE GENOMIC DNA]</scope>
    <source>
        <strain evidence="3">JCM 20706</strain>
    </source>
</reference>
<keyword evidence="3" id="KW-1185">Reference proteome</keyword>
<keyword evidence="1" id="KW-0472">Membrane</keyword>
<evidence type="ECO:0000313" key="2">
    <source>
        <dbReference type="EMBL" id="TRY15611.1"/>
    </source>
</evidence>
<protein>
    <submittedName>
        <fullName evidence="2">Uncharacterized protein</fullName>
    </submittedName>
</protein>
<dbReference type="Proteomes" id="UP000318126">
    <property type="component" value="Unassembled WGS sequence"/>
</dbReference>
<keyword evidence="1" id="KW-0812">Transmembrane</keyword>
<keyword evidence="1" id="KW-1133">Transmembrane helix</keyword>
<accession>A0A553JT83</accession>
<evidence type="ECO:0000256" key="1">
    <source>
        <dbReference type="SAM" id="Phobius"/>
    </source>
</evidence>
<dbReference type="AlphaFoldDB" id="A0A553JT83"/>
<comment type="caution">
    <text evidence="2">The sequence shown here is derived from an EMBL/GenBank/DDBJ whole genome shotgun (WGS) entry which is preliminary data.</text>
</comment>
<feature type="transmembrane region" description="Helical" evidence="1">
    <location>
        <begin position="159"/>
        <end position="180"/>
    </location>
</feature>
<organism evidence="2 3">
    <name type="scientific">Shewanella hanedai</name>
    <name type="common">Alteromonas hanedai</name>
    <dbReference type="NCBI Taxonomy" id="25"/>
    <lineage>
        <taxon>Bacteria</taxon>
        <taxon>Pseudomonadati</taxon>
        <taxon>Pseudomonadota</taxon>
        <taxon>Gammaproteobacteria</taxon>
        <taxon>Alteromonadales</taxon>
        <taxon>Shewanellaceae</taxon>
        <taxon>Shewanella</taxon>
    </lineage>
</organism>
<sequence>MTELFFSTLDKYGVVGVLAFLGLTVIVNLKNIIPFLDGYKKRRMNLLKEVLTDKDADKLIKQNIQDEIDSEYFRLAHGIKVDKEKAICILNTHKELGSKIPFRTYLNANYYIFIEDNKMKIKISKPDKLNHYYNIFTASILFISSPTIVAISTTTNTPIAILLVYLLSMVMMFISILIFASTRHYKSATIIEKELLQINSKDTDK</sequence>
<feature type="transmembrane region" description="Helical" evidence="1">
    <location>
        <begin position="132"/>
        <end position="153"/>
    </location>
</feature>
<dbReference type="RefSeq" id="WP_143563223.1">
    <property type="nucleotide sequence ID" value="NZ_BMPL01000003.1"/>
</dbReference>
<feature type="transmembrane region" description="Helical" evidence="1">
    <location>
        <begin position="12"/>
        <end position="33"/>
    </location>
</feature>
<name>A0A553JT83_SHEHA</name>
<gene>
    <name evidence="2" type="ORF">FN961_03810</name>
</gene>
<evidence type="ECO:0000313" key="3">
    <source>
        <dbReference type="Proteomes" id="UP000318126"/>
    </source>
</evidence>
<dbReference type="EMBL" id="VKGK01000003">
    <property type="protein sequence ID" value="TRY15611.1"/>
    <property type="molecule type" value="Genomic_DNA"/>
</dbReference>
<dbReference type="OrthoDB" id="5865414at2"/>
<proteinExistence type="predicted"/>